<evidence type="ECO:0000313" key="2">
    <source>
        <dbReference type="Proteomes" id="UP000002424"/>
    </source>
</evidence>
<dbReference type="HOGENOM" id="CLU_3323897_0_0_6"/>
<dbReference type="AlphaFoldDB" id="C1DKT4"/>
<dbReference type="EnsemblBacteria" id="ACO78936">
    <property type="protein sequence ID" value="ACO78936"/>
    <property type="gene ID" value="Avin_27620"/>
</dbReference>
<evidence type="ECO:0000313" key="1">
    <source>
        <dbReference type="EMBL" id="ACO78936.1"/>
    </source>
</evidence>
<name>C1DKT4_AZOVD</name>
<sequence length="38" mass="4471">MNLHQQNQYESACLRLLVFSTKPRSDMNRITITTALFE</sequence>
<organism evidence="1 2">
    <name type="scientific">Azotobacter vinelandii (strain DJ / ATCC BAA-1303)</name>
    <dbReference type="NCBI Taxonomy" id="322710"/>
    <lineage>
        <taxon>Bacteria</taxon>
        <taxon>Pseudomonadati</taxon>
        <taxon>Pseudomonadota</taxon>
        <taxon>Gammaproteobacteria</taxon>
        <taxon>Pseudomonadales</taxon>
        <taxon>Pseudomonadaceae</taxon>
        <taxon>Azotobacter</taxon>
    </lineage>
</organism>
<protein>
    <submittedName>
        <fullName evidence="1">Uncharacterized protein</fullName>
    </submittedName>
</protein>
<reference evidence="1 2" key="1">
    <citation type="journal article" date="2009" name="J. Bacteriol.">
        <title>Genome sequence of Azotobacter vinelandii, an obligate aerobe specialized to support diverse anaerobic metabolic processes.</title>
        <authorList>
            <person name="Setubal J.C."/>
            <person name="dos Santos P."/>
            <person name="Goldman B.S."/>
            <person name="Ertesvag H."/>
            <person name="Espin G."/>
            <person name="Rubio L.M."/>
            <person name="Valla S."/>
            <person name="Almeida N.F."/>
            <person name="Balasubramanian D."/>
            <person name="Cromes L."/>
            <person name="Curatti L."/>
            <person name="Du Z."/>
            <person name="Godsy E."/>
            <person name="Goodner B."/>
            <person name="Hellner-Burris K."/>
            <person name="Hernandez J.A."/>
            <person name="Houmiel K."/>
            <person name="Imperial J."/>
            <person name="Kennedy C."/>
            <person name="Larson T.J."/>
            <person name="Latreille P."/>
            <person name="Ligon L.S."/>
            <person name="Lu J."/>
            <person name="Maerk M."/>
            <person name="Miller N.M."/>
            <person name="Norton S."/>
            <person name="O'Carroll I.P."/>
            <person name="Paulsen I."/>
            <person name="Raulfs E.C."/>
            <person name="Roemer R."/>
            <person name="Rosser J."/>
            <person name="Segura D."/>
            <person name="Slater S."/>
            <person name="Stricklin S.L."/>
            <person name="Studholme D.J."/>
            <person name="Sun J."/>
            <person name="Viana C.J."/>
            <person name="Wallin E."/>
            <person name="Wang B."/>
            <person name="Wheeler C."/>
            <person name="Zhu H."/>
            <person name="Dean D.R."/>
            <person name="Dixon R."/>
            <person name="Wood D."/>
        </authorList>
    </citation>
    <scope>NUCLEOTIDE SEQUENCE [LARGE SCALE GENOMIC DNA]</scope>
    <source>
        <strain evidence="2">DJ / ATCC BAA-1303</strain>
    </source>
</reference>
<keyword evidence="2" id="KW-1185">Reference proteome</keyword>
<dbReference type="Proteomes" id="UP000002424">
    <property type="component" value="Chromosome"/>
</dbReference>
<dbReference type="EMBL" id="CP001157">
    <property type="protein sequence ID" value="ACO78936.1"/>
    <property type="molecule type" value="Genomic_DNA"/>
</dbReference>
<accession>C1DKT4</accession>
<proteinExistence type="predicted"/>
<gene>
    <name evidence="1" type="ordered locus">Avin_27620</name>
</gene>
<dbReference type="KEGG" id="avn:Avin_27620"/>